<evidence type="ECO:0000313" key="1">
    <source>
        <dbReference type="EMBL" id="KAK4009348.1"/>
    </source>
</evidence>
<organism evidence="1 2">
    <name type="scientific">Daphnia magna</name>
    <dbReference type="NCBI Taxonomy" id="35525"/>
    <lineage>
        <taxon>Eukaryota</taxon>
        <taxon>Metazoa</taxon>
        <taxon>Ecdysozoa</taxon>
        <taxon>Arthropoda</taxon>
        <taxon>Crustacea</taxon>
        <taxon>Branchiopoda</taxon>
        <taxon>Diplostraca</taxon>
        <taxon>Cladocera</taxon>
        <taxon>Anomopoda</taxon>
        <taxon>Daphniidae</taxon>
        <taxon>Daphnia</taxon>
    </lineage>
</organism>
<keyword evidence="2" id="KW-1185">Reference proteome</keyword>
<proteinExistence type="predicted"/>
<comment type="caution">
    <text evidence="1">The sequence shown here is derived from an EMBL/GenBank/DDBJ whole genome shotgun (WGS) entry which is preliminary data.</text>
</comment>
<evidence type="ECO:0000313" key="2">
    <source>
        <dbReference type="Proteomes" id="UP001234178"/>
    </source>
</evidence>
<dbReference type="Proteomes" id="UP001234178">
    <property type="component" value="Unassembled WGS sequence"/>
</dbReference>
<dbReference type="EMBL" id="JAOYFB010000003">
    <property type="protein sequence ID" value="KAK4009348.1"/>
    <property type="molecule type" value="Genomic_DNA"/>
</dbReference>
<protein>
    <submittedName>
        <fullName evidence="1">Uncharacterized protein</fullName>
    </submittedName>
</protein>
<gene>
    <name evidence="1" type="ORF">OUZ56_018465</name>
</gene>
<sequence>MDQAVLYPFSKKASLLRCIAGIPEVYLELLFSLYSFRRNRTYTFLGNEVPYHLMSSQHMNTLTILV</sequence>
<accession>A0ABQ9Z922</accession>
<reference evidence="1 2" key="1">
    <citation type="journal article" date="2023" name="Nucleic Acids Res.">
        <title>The hologenome of Daphnia magna reveals possible DNA methylation and microbiome-mediated evolution of the host genome.</title>
        <authorList>
            <person name="Chaturvedi A."/>
            <person name="Li X."/>
            <person name="Dhandapani V."/>
            <person name="Marshall H."/>
            <person name="Kissane S."/>
            <person name="Cuenca-Cambronero M."/>
            <person name="Asole G."/>
            <person name="Calvet F."/>
            <person name="Ruiz-Romero M."/>
            <person name="Marangio P."/>
            <person name="Guigo R."/>
            <person name="Rago D."/>
            <person name="Mirbahai L."/>
            <person name="Eastwood N."/>
            <person name="Colbourne J.K."/>
            <person name="Zhou J."/>
            <person name="Mallon E."/>
            <person name="Orsini L."/>
        </authorList>
    </citation>
    <scope>NUCLEOTIDE SEQUENCE [LARGE SCALE GENOMIC DNA]</scope>
    <source>
        <strain evidence="1">LRV0_1</strain>
    </source>
</reference>
<name>A0ABQ9Z922_9CRUS</name>